<evidence type="ECO:0000259" key="1">
    <source>
        <dbReference type="Pfam" id="PF01370"/>
    </source>
</evidence>
<dbReference type="SUPFAM" id="SSF51735">
    <property type="entry name" value="NAD(P)-binding Rossmann-fold domains"/>
    <property type="match status" value="1"/>
</dbReference>
<sequence length="306" mass="32077">MRVFLTGATGYVGSRVANLLIEAGHEVIGLARSDASAQALHRIGVAPKQGSLRDTATLTSAVQSVDAVVHTAFDHDLSRFGEAVQTDRAAVLAMLDGLSRPGTRFILSSGSGILGDTGKEVIDDAAETAMPVADRSGRAAVEHLVVDYGRRNKMHCAVVRLPLFVYGHGGSVFVPALFKAACKIGYSGYVGAGANLYSAVHVDDAATLYRIVLENAELGGTLIHAAAENGVSAFGLAQAVGVATERSALSIDRNEATTIWGDWLAAMMAINNQTASSRARSLGWRPVHEGSILNEIAKGSYRLPPP</sequence>
<dbReference type="GO" id="GO:0005737">
    <property type="term" value="C:cytoplasm"/>
    <property type="evidence" value="ECO:0007669"/>
    <property type="project" value="TreeGrafter"/>
</dbReference>
<dbReference type="Pfam" id="PF01370">
    <property type="entry name" value="Epimerase"/>
    <property type="match status" value="1"/>
</dbReference>
<dbReference type="InterPro" id="IPR051783">
    <property type="entry name" value="NAD(P)-dependent_oxidoreduct"/>
</dbReference>
<dbReference type="EMBL" id="CP059851">
    <property type="protein sequence ID" value="QMW23248.1"/>
    <property type="molecule type" value="Genomic_DNA"/>
</dbReference>
<dbReference type="RefSeq" id="WP_182296929.1">
    <property type="nucleotide sequence ID" value="NZ_CP059851.1"/>
</dbReference>
<protein>
    <submittedName>
        <fullName evidence="2">NAD-dependent epimerase/dehydratase family protein</fullName>
    </submittedName>
</protein>
<organism evidence="2 3">
    <name type="scientific">Sandaracinobacteroides saxicola</name>
    <dbReference type="NCBI Taxonomy" id="2759707"/>
    <lineage>
        <taxon>Bacteria</taxon>
        <taxon>Pseudomonadati</taxon>
        <taxon>Pseudomonadota</taxon>
        <taxon>Alphaproteobacteria</taxon>
        <taxon>Sphingomonadales</taxon>
        <taxon>Sphingosinicellaceae</taxon>
        <taxon>Sandaracinobacteroides</taxon>
    </lineage>
</organism>
<dbReference type="PANTHER" id="PTHR48079:SF6">
    <property type="entry name" value="NAD(P)-BINDING DOMAIN-CONTAINING PROTEIN-RELATED"/>
    <property type="match status" value="1"/>
</dbReference>
<reference evidence="2 3" key="1">
    <citation type="submission" date="2020-07" db="EMBL/GenBank/DDBJ databases">
        <title>Complete genome sequence for Sandaracinobacter sp. M6.</title>
        <authorList>
            <person name="Tang Y."/>
            <person name="Liu Q."/>
            <person name="Guo Z."/>
            <person name="Lei P."/>
            <person name="Huang B."/>
        </authorList>
    </citation>
    <scope>NUCLEOTIDE SEQUENCE [LARGE SCALE GENOMIC DNA]</scope>
    <source>
        <strain evidence="2 3">M6</strain>
    </source>
</reference>
<keyword evidence="3" id="KW-1185">Reference proteome</keyword>
<dbReference type="InterPro" id="IPR036291">
    <property type="entry name" value="NAD(P)-bd_dom_sf"/>
</dbReference>
<dbReference type="Proteomes" id="UP000515292">
    <property type="component" value="Chromosome"/>
</dbReference>
<gene>
    <name evidence="2" type="ORF">H3309_01685</name>
</gene>
<dbReference type="Gene3D" id="3.40.50.720">
    <property type="entry name" value="NAD(P)-binding Rossmann-like Domain"/>
    <property type="match status" value="1"/>
</dbReference>
<dbReference type="AlphaFoldDB" id="A0A7G5IIQ6"/>
<accession>A0A7G5IIQ6</accession>
<evidence type="ECO:0000313" key="2">
    <source>
        <dbReference type="EMBL" id="QMW23248.1"/>
    </source>
</evidence>
<dbReference type="PANTHER" id="PTHR48079">
    <property type="entry name" value="PROTEIN YEEZ"/>
    <property type="match status" value="1"/>
</dbReference>
<proteinExistence type="predicted"/>
<dbReference type="GO" id="GO:0004029">
    <property type="term" value="F:aldehyde dehydrogenase (NAD+) activity"/>
    <property type="evidence" value="ECO:0007669"/>
    <property type="project" value="TreeGrafter"/>
</dbReference>
<name>A0A7G5IIQ6_9SPHN</name>
<feature type="domain" description="NAD-dependent epimerase/dehydratase" evidence="1">
    <location>
        <begin position="3"/>
        <end position="218"/>
    </location>
</feature>
<evidence type="ECO:0000313" key="3">
    <source>
        <dbReference type="Proteomes" id="UP000515292"/>
    </source>
</evidence>
<dbReference type="KEGG" id="sand:H3309_01685"/>
<dbReference type="InterPro" id="IPR001509">
    <property type="entry name" value="Epimerase_deHydtase"/>
</dbReference>